<feature type="region of interest" description="Disordered" evidence="5">
    <location>
        <begin position="567"/>
        <end position="631"/>
    </location>
</feature>
<protein>
    <recommendedName>
        <fullName evidence="9">Pre-mRNA splicing factor Clf1</fullName>
    </recommendedName>
</protein>
<dbReference type="PANTHER" id="PTHR15549">
    <property type="entry name" value="PAIRED IMMUNOGLOBULIN-LIKE TYPE 2 RECEPTOR"/>
    <property type="match status" value="1"/>
</dbReference>
<evidence type="ECO:0000256" key="3">
    <source>
        <dbReference type="ARBA" id="ARBA00022989"/>
    </source>
</evidence>
<feature type="transmembrane region" description="Helical" evidence="6">
    <location>
        <begin position="365"/>
        <end position="387"/>
    </location>
</feature>
<dbReference type="Gene3D" id="2.120.10.80">
    <property type="entry name" value="Kelch-type beta propeller"/>
    <property type="match status" value="1"/>
</dbReference>
<dbReference type="GO" id="GO:0071944">
    <property type="term" value="C:cell periphery"/>
    <property type="evidence" value="ECO:0007669"/>
    <property type="project" value="UniProtKB-ARBA"/>
</dbReference>
<evidence type="ECO:0000256" key="1">
    <source>
        <dbReference type="ARBA" id="ARBA00004167"/>
    </source>
</evidence>
<evidence type="ECO:0000313" key="7">
    <source>
        <dbReference type="EMBL" id="KKK14700.1"/>
    </source>
</evidence>
<name>A0A0F8W9Z0_9EURO</name>
<dbReference type="SUPFAM" id="SSF117281">
    <property type="entry name" value="Kelch motif"/>
    <property type="match status" value="1"/>
</dbReference>
<proteinExistence type="predicted"/>
<comment type="subcellular location">
    <subcellularLocation>
        <location evidence="1">Membrane</location>
        <topology evidence="1">Single-pass membrane protein</topology>
    </subcellularLocation>
</comment>
<dbReference type="STRING" id="308745.A0A0F8W9Z0"/>
<feature type="compositionally biased region" description="Basic and acidic residues" evidence="5">
    <location>
        <begin position="581"/>
        <end position="590"/>
    </location>
</feature>
<dbReference type="AlphaFoldDB" id="A0A0F8W9Z0"/>
<feature type="compositionally biased region" description="Basic and acidic residues" evidence="5">
    <location>
        <begin position="484"/>
        <end position="493"/>
    </location>
</feature>
<dbReference type="GO" id="GO:0016020">
    <property type="term" value="C:membrane"/>
    <property type="evidence" value="ECO:0007669"/>
    <property type="project" value="UniProtKB-SubCell"/>
</dbReference>
<sequence length="707" mass="75393">MIVPNPPVPLEGHCSVIHDNTLYTYSSTGFLAIPLQRNGTWSNLTMGEPVSDAACVTGGIDGNEDQPALYVVGGTSSLQRKPGLQRYSFNDKTWKTMLPTGSVTSNRTSHSAIYIKSVSSILVYGGSQVDGSGATSDTFLLQTASPYTVTSQSGENASPAVSPILVPWADKAAALIGGLTSTKGVHIYQPPNGWADAKITLKNEVPSDSECALIRRSDGSKILQVFDMSVSPNTVTTTELVSPSPKTTRSSRKRKRDSYPEYNGTLASSTTRQSYSLAQGNNSLVVISSGSGTDSLAIFNQTSNSWVNSTKLFYGDQSEQDILGSTTTTTTTTTTTNTTNSTAGSVSTSSSSSGGSSGGSNTGTIIGATLGTLLGIAAVLLIILFLIKRRKDKQKRAHGGQDVDKDRLSFQDQGVEPLARSAYPMAQSPAPLAARSMDSLDIFSGRVGDEKCRALPGYMPNSHPVMSSPLITIQSSEDETPATDYRHNDKAMEAQESLPRPGDRRSNEGWSKYFQNNNSAASSAGLQPQGHQAGAGFERGQRGTLWPAGGNALPPLNMGFLEQPTPLGRVLSGSPTTEHASSIKDGRHIAIPESQSARISSADSISLHSDDDDYDHDGRMGSNDPSWPTQNWINRPPSSTYSGSCYHNTQSIRDLPSAGLSPTIDYRKHDSARTNTRGSSILIPHGEPMPRNNINSDMSWLNLKADR</sequence>
<evidence type="ECO:0000256" key="6">
    <source>
        <dbReference type="SAM" id="Phobius"/>
    </source>
</evidence>
<feature type="region of interest" description="Disordered" evidence="5">
    <location>
        <begin position="326"/>
        <end position="360"/>
    </location>
</feature>
<gene>
    <name evidence="7" type="ORF">ARAM_005580</name>
</gene>
<dbReference type="OrthoDB" id="5352000at2759"/>
<accession>A0A0F8W9Z0</accession>
<feature type="compositionally biased region" description="Low complexity" evidence="5">
    <location>
        <begin position="326"/>
        <end position="354"/>
    </location>
</feature>
<keyword evidence="4 6" id="KW-0472">Membrane</keyword>
<feature type="region of interest" description="Disordered" evidence="5">
    <location>
        <begin position="670"/>
        <end position="690"/>
    </location>
</feature>
<dbReference type="InterPro" id="IPR051694">
    <property type="entry name" value="Immunoregulatory_rcpt-like"/>
</dbReference>
<dbReference type="InterPro" id="IPR015915">
    <property type="entry name" value="Kelch-typ_b-propeller"/>
</dbReference>
<keyword evidence="8" id="KW-1185">Reference proteome</keyword>
<feature type="compositionally biased region" description="Polar residues" evidence="5">
    <location>
        <begin position="513"/>
        <end position="530"/>
    </location>
</feature>
<keyword evidence="2 6" id="KW-0812">Transmembrane</keyword>
<organism evidence="7 8">
    <name type="scientific">Aspergillus rambellii</name>
    <dbReference type="NCBI Taxonomy" id="308745"/>
    <lineage>
        <taxon>Eukaryota</taxon>
        <taxon>Fungi</taxon>
        <taxon>Dikarya</taxon>
        <taxon>Ascomycota</taxon>
        <taxon>Pezizomycotina</taxon>
        <taxon>Eurotiomycetes</taxon>
        <taxon>Eurotiomycetidae</taxon>
        <taxon>Eurotiales</taxon>
        <taxon>Aspergillaceae</taxon>
        <taxon>Aspergillus</taxon>
        <taxon>Aspergillus subgen. Nidulantes</taxon>
    </lineage>
</organism>
<dbReference type="EMBL" id="JZBS01003505">
    <property type="protein sequence ID" value="KKK14700.1"/>
    <property type="molecule type" value="Genomic_DNA"/>
</dbReference>
<dbReference type="Proteomes" id="UP000034291">
    <property type="component" value="Unassembled WGS sequence"/>
</dbReference>
<evidence type="ECO:0000256" key="5">
    <source>
        <dbReference type="SAM" id="MobiDB-lite"/>
    </source>
</evidence>
<evidence type="ECO:0008006" key="9">
    <source>
        <dbReference type="Google" id="ProtNLM"/>
    </source>
</evidence>
<feature type="region of interest" description="Disordered" evidence="5">
    <location>
        <begin position="477"/>
        <end position="551"/>
    </location>
</feature>
<evidence type="ECO:0000313" key="8">
    <source>
        <dbReference type="Proteomes" id="UP000034291"/>
    </source>
</evidence>
<evidence type="ECO:0000256" key="2">
    <source>
        <dbReference type="ARBA" id="ARBA00022692"/>
    </source>
</evidence>
<feature type="region of interest" description="Disordered" evidence="5">
    <location>
        <begin position="236"/>
        <end position="273"/>
    </location>
</feature>
<reference evidence="7 8" key="1">
    <citation type="submission" date="2015-02" db="EMBL/GenBank/DDBJ databases">
        <title>Draft Genome Sequences of Two Closely-Related Aflatoxigenic Aspergillus Species Obtained from the Cote d'Ivoire.</title>
        <authorList>
            <person name="Moore G.G."/>
            <person name="Beltz S.B."/>
            <person name="Mack B.M."/>
        </authorList>
    </citation>
    <scope>NUCLEOTIDE SEQUENCE [LARGE SCALE GENOMIC DNA]</scope>
    <source>
        <strain evidence="7 8">SRRC1468</strain>
    </source>
</reference>
<comment type="caution">
    <text evidence="7">The sequence shown here is derived from an EMBL/GenBank/DDBJ whole genome shotgun (WGS) entry which is preliminary data.</text>
</comment>
<keyword evidence="3 6" id="KW-1133">Transmembrane helix</keyword>
<evidence type="ECO:0000256" key="4">
    <source>
        <dbReference type="ARBA" id="ARBA00023136"/>
    </source>
</evidence>